<accession>A0AAW2TZX3</accession>
<dbReference type="EMBL" id="JACGWN010000013">
    <property type="protein sequence ID" value="KAL0410319.1"/>
    <property type="molecule type" value="Genomic_DNA"/>
</dbReference>
<comment type="caution">
    <text evidence="1">The sequence shown here is derived from an EMBL/GenBank/DDBJ whole genome shotgun (WGS) entry which is preliminary data.</text>
</comment>
<dbReference type="AlphaFoldDB" id="A0AAW2TZX3"/>
<proteinExistence type="predicted"/>
<reference evidence="1" key="1">
    <citation type="submission" date="2020-06" db="EMBL/GenBank/DDBJ databases">
        <authorList>
            <person name="Li T."/>
            <person name="Hu X."/>
            <person name="Zhang T."/>
            <person name="Song X."/>
            <person name="Zhang H."/>
            <person name="Dai N."/>
            <person name="Sheng W."/>
            <person name="Hou X."/>
            <person name="Wei L."/>
        </authorList>
    </citation>
    <scope>NUCLEOTIDE SEQUENCE</scope>
    <source>
        <strain evidence="1">KEN1</strain>
        <tissue evidence="1">Leaf</tissue>
    </source>
</reference>
<reference evidence="1" key="2">
    <citation type="journal article" date="2024" name="Plant">
        <title>Genomic evolution and insights into agronomic trait innovations of Sesamum species.</title>
        <authorList>
            <person name="Miao H."/>
            <person name="Wang L."/>
            <person name="Qu L."/>
            <person name="Liu H."/>
            <person name="Sun Y."/>
            <person name="Le M."/>
            <person name="Wang Q."/>
            <person name="Wei S."/>
            <person name="Zheng Y."/>
            <person name="Lin W."/>
            <person name="Duan Y."/>
            <person name="Cao H."/>
            <person name="Xiong S."/>
            <person name="Wang X."/>
            <person name="Wei L."/>
            <person name="Li C."/>
            <person name="Ma Q."/>
            <person name="Ju M."/>
            <person name="Zhao R."/>
            <person name="Li G."/>
            <person name="Mu C."/>
            <person name="Tian Q."/>
            <person name="Mei H."/>
            <person name="Zhang T."/>
            <person name="Gao T."/>
            <person name="Zhang H."/>
        </authorList>
    </citation>
    <scope>NUCLEOTIDE SEQUENCE</scope>
    <source>
        <strain evidence="1">KEN1</strain>
    </source>
</reference>
<gene>
    <name evidence="1" type="ORF">Slati_3621600</name>
</gene>
<evidence type="ECO:0000313" key="1">
    <source>
        <dbReference type="EMBL" id="KAL0410319.1"/>
    </source>
</evidence>
<protein>
    <submittedName>
        <fullName evidence="1">Cation transporter HKT7</fullName>
    </submittedName>
</protein>
<name>A0AAW2TZX3_9LAMI</name>
<sequence>MPKKKQEGYPGAHNVLTTHLSAHFVILICITERRKMKTDPLNFNVLNIVVEVVR</sequence>
<organism evidence="1">
    <name type="scientific">Sesamum latifolium</name>
    <dbReference type="NCBI Taxonomy" id="2727402"/>
    <lineage>
        <taxon>Eukaryota</taxon>
        <taxon>Viridiplantae</taxon>
        <taxon>Streptophyta</taxon>
        <taxon>Embryophyta</taxon>
        <taxon>Tracheophyta</taxon>
        <taxon>Spermatophyta</taxon>
        <taxon>Magnoliopsida</taxon>
        <taxon>eudicotyledons</taxon>
        <taxon>Gunneridae</taxon>
        <taxon>Pentapetalae</taxon>
        <taxon>asterids</taxon>
        <taxon>lamiids</taxon>
        <taxon>Lamiales</taxon>
        <taxon>Pedaliaceae</taxon>
        <taxon>Sesamum</taxon>
    </lineage>
</organism>